<keyword evidence="2" id="KW-1185">Reference proteome</keyword>
<evidence type="ECO:0000313" key="1">
    <source>
        <dbReference type="EMBL" id="VUZ49290.1"/>
    </source>
</evidence>
<accession>A0A564YQ51</accession>
<gene>
    <name evidence="1" type="ORF">WMSIL1_LOCUS8631</name>
</gene>
<dbReference type="Proteomes" id="UP000321570">
    <property type="component" value="Unassembled WGS sequence"/>
</dbReference>
<evidence type="ECO:0000313" key="2">
    <source>
        <dbReference type="Proteomes" id="UP000321570"/>
    </source>
</evidence>
<reference evidence="1 2" key="1">
    <citation type="submission" date="2019-07" db="EMBL/GenBank/DDBJ databases">
        <authorList>
            <person name="Jastrzebski P J."/>
            <person name="Paukszto L."/>
            <person name="Jastrzebski P J."/>
        </authorList>
    </citation>
    <scope>NUCLEOTIDE SEQUENCE [LARGE SCALE GENOMIC DNA]</scope>
    <source>
        <strain evidence="1 2">WMS-il1</strain>
    </source>
</reference>
<organism evidence="1 2">
    <name type="scientific">Hymenolepis diminuta</name>
    <name type="common">Rat tapeworm</name>
    <dbReference type="NCBI Taxonomy" id="6216"/>
    <lineage>
        <taxon>Eukaryota</taxon>
        <taxon>Metazoa</taxon>
        <taxon>Spiralia</taxon>
        <taxon>Lophotrochozoa</taxon>
        <taxon>Platyhelminthes</taxon>
        <taxon>Cestoda</taxon>
        <taxon>Eucestoda</taxon>
        <taxon>Cyclophyllidea</taxon>
        <taxon>Hymenolepididae</taxon>
        <taxon>Hymenolepis</taxon>
    </lineage>
</organism>
<dbReference type="EMBL" id="CABIJS010000333">
    <property type="protein sequence ID" value="VUZ49290.1"/>
    <property type="molecule type" value="Genomic_DNA"/>
</dbReference>
<feature type="non-terminal residue" evidence="1">
    <location>
        <position position="533"/>
    </location>
</feature>
<sequence length="533" mass="59584">MQEVDPAFLLPSISSTSEDDEVDLRVHMDLRVQKLSRLGVQRISADALIELASKLSEDELLQPGVLYVLLANIDSDLRSLDSQHFASLAHRSAWQRRCLCKLRSLRIFPLTDGRLVSLDDVSSDSEELRNRNCLMIPPKSSVSNEKALKMSYDKYINLLSRLGPLLSTSAIYPPEACNLIPPRMLFSANDELSLGLTIANSPFDVISKWIIPHQSSFNLENNKNADWFIAAARLLVIHGDLSRHEAVISHLPIICEIDDGVMNLYSPSKNVIFAPPQFLAWLPDQEEGEIMSVILQNMGSSVLMTSSEYFDLMDFADEEIQERWQKLFSIAGVFTIQTLTPRRYSMKAGSSTITVLPGNHTLRYSPALAKIPDEKIADVIIEDWKCPGLEDLILPWIEQISAHFASEELVMTVCTKMLSLLHRNWKSNFEKSIYAIARIPDSKESIAIGASSWLQALRTRKWLAVSFLETTTPTRLVAATDDTQSAISIDFSLSSTIYSPEAFTSTKVSPSVPSALLSLVCSIWKPLKLLESP</sequence>
<dbReference type="AlphaFoldDB" id="A0A564YQ51"/>
<protein>
    <submittedName>
        <fullName evidence="1">Uncharacterized protein</fullName>
    </submittedName>
</protein>
<name>A0A564YQ51_HYMDI</name>
<proteinExistence type="predicted"/>